<keyword evidence="2" id="KW-1185">Reference proteome</keyword>
<dbReference type="AlphaFoldDB" id="F4WU30"/>
<reference evidence="1" key="1">
    <citation type="submission" date="2011-02" db="EMBL/GenBank/DDBJ databases">
        <title>The genome of the leaf-cutting ant Acromyrmex echinatior suggests key adaptations to social evolution and fungus farming.</title>
        <authorList>
            <person name="Nygaard S."/>
            <person name="Zhang G."/>
        </authorList>
    </citation>
    <scope>NUCLEOTIDE SEQUENCE</scope>
</reference>
<protein>
    <submittedName>
        <fullName evidence="1">Uncharacterized protein</fullName>
    </submittedName>
</protein>
<gene>
    <name evidence="1" type="ORF">G5I_09385</name>
</gene>
<dbReference type="Proteomes" id="UP000007755">
    <property type="component" value="Unassembled WGS sequence"/>
</dbReference>
<evidence type="ECO:0000313" key="2">
    <source>
        <dbReference type="Proteomes" id="UP000007755"/>
    </source>
</evidence>
<dbReference type="InParanoid" id="F4WU30"/>
<name>F4WU30_ACREC</name>
<dbReference type="EMBL" id="GL888348">
    <property type="protein sequence ID" value="EGI62294.1"/>
    <property type="molecule type" value="Genomic_DNA"/>
</dbReference>
<evidence type="ECO:0000313" key="1">
    <source>
        <dbReference type="EMBL" id="EGI62294.1"/>
    </source>
</evidence>
<organism evidence="2">
    <name type="scientific">Acromyrmex echinatior</name>
    <name type="common">Panamanian leafcutter ant</name>
    <name type="synonym">Acromyrmex octospinosus echinatior</name>
    <dbReference type="NCBI Taxonomy" id="103372"/>
    <lineage>
        <taxon>Eukaryota</taxon>
        <taxon>Metazoa</taxon>
        <taxon>Ecdysozoa</taxon>
        <taxon>Arthropoda</taxon>
        <taxon>Hexapoda</taxon>
        <taxon>Insecta</taxon>
        <taxon>Pterygota</taxon>
        <taxon>Neoptera</taxon>
        <taxon>Endopterygota</taxon>
        <taxon>Hymenoptera</taxon>
        <taxon>Apocrita</taxon>
        <taxon>Aculeata</taxon>
        <taxon>Formicoidea</taxon>
        <taxon>Formicidae</taxon>
        <taxon>Myrmicinae</taxon>
        <taxon>Acromyrmex</taxon>
    </lineage>
</organism>
<proteinExistence type="predicted"/>
<sequence>MAEKMYFTKESSASYDVKKEYNILTANQYCRDFIENEQAIVFQDGSGQAYELPLTDVEVMTAREDIVSSPV</sequence>
<accession>F4WU30</accession>